<reference evidence="1 2" key="1">
    <citation type="submission" date="2021-04" db="EMBL/GenBank/DDBJ databases">
        <authorList>
            <person name="Rakotoarivonina H."/>
        </authorList>
    </citation>
    <scope>NUCLEOTIDE SEQUENCE [LARGE SCALE GENOMIC DNA]</scope>
    <source>
        <strain evidence="1 2">XE</strain>
    </source>
</reference>
<dbReference type="EMBL" id="CAJRAY010000077">
    <property type="protein sequence ID" value="CAG5090562.1"/>
    <property type="molecule type" value="Genomic_DNA"/>
</dbReference>
<sequence>MNHSAWINPRTKREKDAKPLFQTEVWECVSDDCPCWMRKGLTFEAHPKCPLCGSAMKPGVRMLPRVSDKEPR</sequence>
<accession>A0ABN7S0X7</accession>
<comment type="caution">
    <text evidence="1">The sequence shown here is derived from an EMBL/GenBank/DDBJ whole genome shotgun (WGS) entry which is preliminary data.</text>
</comment>
<keyword evidence="2" id="KW-1185">Reference proteome</keyword>
<gene>
    <name evidence="1" type="primary">txxe 2894</name>
    <name evidence="1" type="ORF">TXXE_14265</name>
</gene>
<dbReference type="RefSeq" id="WP_041853812.1">
    <property type="nucleotide sequence ID" value="NZ_CAJRAY010000077.1"/>
</dbReference>
<dbReference type="Proteomes" id="UP000681526">
    <property type="component" value="Unassembled WGS sequence"/>
</dbReference>
<dbReference type="InterPro" id="IPR025916">
    <property type="entry name" value="YdjO"/>
</dbReference>
<protein>
    <submittedName>
        <fullName evidence="1">Cold shock protein</fullName>
    </submittedName>
</protein>
<name>A0ABN7S0X7_THEXY</name>
<organism evidence="1 2">
    <name type="scientific">Thermobacillus xylanilyticus</name>
    <dbReference type="NCBI Taxonomy" id="76633"/>
    <lineage>
        <taxon>Bacteria</taxon>
        <taxon>Bacillati</taxon>
        <taxon>Bacillota</taxon>
        <taxon>Bacilli</taxon>
        <taxon>Bacillales</taxon>
        <taxon>Paenibacillaceae</taxon>
        <taxon>Thermobacillus</taxon>
    </lineage>
</organism>
<evidence type="ECO:0000313" key="1">
    <source>
        <dbReference type="EMBL" id="CAG5090562.1"/>
    </source>
</evidence>
<evidence type="ECO:0000313" key="2">
    <source>
        <dbReference type="Proteomes" id="UP000681526"/>
    </source>
</evidence>
<dbReference type="Pfam" id="PF14169">
    <property type="entry name" value="YdjO"/>
    <property type="match status" value="1"/>
</dbReference>
<proteinExistence type="predicted"/>